<keyword evidence="1" id="KW-0812">Transmembrane</keyword>
<protein>
    <submittedName>
        <fullName evidence="2">Uncharacterized protein</fullName>
    </submittedName>
</protein>
<evidence type="ECO:0000313" key="2">
    <source>
        <dbReference type="EMBL" id="JAD68587.1"/>
    </source>
</evidence>
<dbReference type="AlphaFoldDB" id="A0A0A9CAT2"/>
<dbReference type="EMBL" id="GBRH01229308">
    <property type="protein sequence ID" value="JAD68587.1"/>
    <property type="molecule type" value="Transcribed_RNA"/>
</dbReference>
<keyword evidence="1" id="KW-0472">Membrane</keyword>
<feature type="transmembrane region" description="Helical" evidence="1">
    <location>
        <begin position="7"/>
        <end position="26"/>
    </location>
</feature>
<name>A0A0A9CAT2_ARUDO</name>
<reference evidence="2" key="1">
    <citation type="submission" date="2014-09" db="EMBL/GenBank/DDBJ databases">
        <authorList>
            <person name="Magalhaes I.L.F."/>
            <person name="Oliveira U."/>
            <person name="Santos F.R."/>
            <person name="Vidigal T.H.D.A."/>
            <person name="Brescovit A.D."/>
            <person name="Santos A.J."/>
        </authorList>
    </citation>
    <scope>NUCLEOTIDE SEQUENCE</scope>
    <source>
        <tissue evidence="2">Shoot tissue taken approximately 20 cm above the soil surface</tissue>
    </source>
</reference>
<organism evidence="2">
    <name type="scientific">Arundo donax</name>
    <name type="common">Giant reed</name>
    <name type="synonym">Donax arundinaceus</name>
    <dbReference type="NCBI Taxonomy" id="35708"/>
    <lineage>
        <taxon>Eukaryota</taxon>
        <taxon>Viridiplantae</taxon>
        <taxon>Streptophyta</taxon>
        <taxon>Embryophyta</taxon>
        <taxon>Tracheophyta</taxon>
        <taxon>Spermatophyta</taxon>
        <taxon>Magnoliopsida</taxon>
        <taxon>Liliopsida</taxon>
        <taxon>Poales</taxon>
        <taxon>Poaceae</taxon>
        <taxon>PACMAD clade</taxon>
        <taxon>Arundinoideae</taxon>
        <taxon>Arundineae</taxon>
        <taxon>Arundo</taxon>
    </lineage>
</organism>
<proteinExistence type="predicted"/>
<reference evidence="2" key="2">
    <citation type="journal article" date="2015" name="Data Brief">
        <title>Shoot transcriptome of the giant reed, Arundo donax.</title>
        <authorList>
            <person name="Barrero R.A."/>
            <person name="Guerrero F.D."/>
            <person name="Moolhuijzen P."/>
            <person name="Goolsby J.A."/>
            <person name="Tidwell J."/>
            <person name="Bellgard S.E."/>
            <person name="Bellgard M.I."/>
        </authorList>
    </citation>
    <scope>NUCLEOTIDE SEQUENCE</scope>
    <source>
        <tissue evidence="2">Shoot tissue taken approximately 20 cm above the soil surface</tissue>
    </source>
</reference>
<accession>A0A0A9CAT2</accession>
<evidence type="ECO:0000256" key="1">
    <source>
        <dbReference type="SAM" id="Phobius"/>
    </source>
</evidence>
<sequence length="34" mass="3817">MESRTDIFYSIFYLNGIIGMCARLSICLSSPSVK</sequence>
<keyword evidence="1" id="KW-1133">Transmembrane helix</keyword>